<gene>
    <name evidence="2" type="ORF">DRW48_04030</name>
</gene>
<organism evidence="2 3">
    <name type="scientific">Paracoccus suum</name>
    <dbReference type="NCBI Taxonomy" id="2259340"/>
    <lineage>
        <taxon>Bacteria</taxon>
        <taxon>Pseudomonadati</taxon>
        <taxon>Pseudomonadota</taxon>
        <taxon>Alphaproteobacteria</taxon>
        <taxon>Rhodobacterales</taxon>
        <taxon>Paracoccaceae</taxon>
        <taxon>Paracoccus</taxon>
    </lineage>
</organism>
<sequence>MDQTTREPVTQVPDDTFELSGPSSAPREPDGHTRVNLPREQIAEATSSQSAEYEQTCDKAIQIIARLLARHLVRDPQDMPHQLANLGAV</sequence>
<evidence type="ECO:0000256" key="1">
    <source>
        <dbReference type="SAM" id="MobiDB-lite"/>
    </source>
</evidence>
<dbReference type="Proteomes" id="UP000252023">
    <property type="component" value="Chromosome"/>
</dbReference>
<evidence type="ECO:0000313" key="3">
    <source>
        <dbReference type="Proteomes" id="UP000252023"/>
    </source>
</evidence>
<keyword evidence="3" id="KW-1185">Reference proteome</keyword>
<reference evidence="3" key="1">
    <citation type="submission" date="2018-07" db="EMBL/GenBank/DDBJ databases">
        <title>Genome sequencing of Paracoccus sp. SC2-6.</title>
        <authorList>
            <person name="Heo J."/>
            <person name="Kim S.-J."/>
            <person name="Kwon S.-W."/>
        </authorList>
    </citation>
    <scope>NUCLEOTIDE SEQUENCE [LARGE SCALE GENOMIC DNA]</scope>
    <source>
        <strain evidence="3">SC2-6</strain>
    </source>
</reference>
<accession>A0A344PHX0</accession>
<name>A0A344PHX0_9RHOB</name>
<feature type="region of interest" description="Disordered" evidence="1">
    <location>
        <begin position="1"/>
        <end position="37"/>
    </location>
</feature>
<protein>
    <submittedName>
        <fullName evidence="2">Uncharacterized protein</fullName>
    </submittedName>
</protein>
<dbReference type="AlphaFoldDB" id="A0A344PHX0"/>
<proteinExistence type="predicted"/>
<dbReference type="RefSeq" id="WP_114075294.1">
    <property type="nucleotide sequence ID" value="NZ_CP030918.1"/>
</dbReference>
<dbReference type="KEGG" id="pars:DRW48_04030"/>
<evidence type="ECO:0000313" key="2">
    <source>
        <dbReference type="EMBL" id="AXC48975.1"/>
    </source>
</evidence>
<dbReference type="EMBL" id="CP030918">
    <property type="protein sequence ID" value="AXC48975.1"/>
    <property type="molecule type" value="Genomic_DNA"/>
</dbReference>